<reference evidence="3 4" key="1">
    <citation type="submission" date="2019-04" db="EMBL/GenBank/DDBJ databases">
        <authorList>
            <person name="Hwang J.C."/>
        </authorList>
    </citation>
    <scope>NUCLEOTIDE SEQUENCE [LARGE SCALE GENOMIC DNA]</scope>
    <source>
        <strain evidence="3 4">IMCC35002</strain>
    </source>
</reference>
<dbReference type="OrthoDB" id="6226987at2"/>
<evidence type="ECO:0000256" key="1">
    <source>
        <dbReference type="SAM" id="SignalP"/>
    </source>
</evidence>
<proteinExistence type="predicted"/>
<gene>
    <name evidence="3" type="ORF">FCL42_20065</name>
</gene>
<dbReference type="Proteomes" id="UP000305675">
    <property type="component" value="Unassembled WGS sequence"/>
</dbReference>
<keyword evidence="4" id="KW-1185">Reference proteome</keyword>
<accession>A0A4U1BFE8</accession>
<comment type="caution">
    <text evidence="3">The sequence shown here is derived from an EMBL/GenBank/DDBJ whole genome shotgun (WGS) entry which is preliminary data.</text>
</comment>
<dbReference type="RefSeq" id="WP_136865216.1">
    <property type="nucleotide sequence ID" value="NZ_SWCJ01000025.1"/>
</dbReference>
<feature type="signal peptide" evidence="1">
    <location>
        <begin position="1"/>
        <end position="22"/>
    </location>
</feature>
<feature type="chain" id="PRO_5020309745" evidence="1">
    <location>
        <begin position="23"/>
        <end position="177"/>
    </location>
</feature>
<dbReference type="EMBL" id="SWCJ01000025">
    <property type="protein sequence ID" value="TKB49643.1"/>
    <property type="molecule type" value="Genomic_DNA"/>
</dbReference>
<name>A0A4U1BFE8_9GAMM</name>
<keyword evidence="1" id="KW-0732">Signal</keyword>
<organism evidence="3 4">
    <name type="scientific">Ferrimonas aestuarii</name>
    <dbReference type="NCBI Taxonomy" id="2569539"/>
    <lineage>
        <taxon>Bacteria</taxon>
        <taxon>Pseudomonadati</taxon>
        <taxon>Pseudomonadota</taxon>
        <taxon>Gammaproteobacteria</taxon>
        <taxon>Alteromonadales</taxon>
        <taxon>Ferrimonadaceae</taxon>
        <taxon>Ferrimonas</taxon>
    </lineage>
</organism>
<protein>
    <submittedName>
        <fullName evidence="3">DUF4136 domain-containing protein</fullName>
    </submittedName>
</protein>
<feature type="domain" description="DUF4136" evidence="2">
    <location>
        <begin position="25"/>
        <end position="172"/>
    </location>
</feature>
<evidence type="ECO:0000313" key="3">
    <source>
        <dbReference type="EMBL" id="TKB49643.1"/>
    </source>
</evidence>
<dbReference type="PROSITE" id="PS51257">
    <property type="entry name" value="PROKAR_LIPOPROTEIN"/>
    <property type="match status" value="1"/>
</dbReference>
<evidence type="ECO:0000259" key="2">
    <source>
        <dbReference type="Pfam" id="PF13590"/>
    </source>
</evidence>
<dbReference type="Pfam" id="PF13590">
    <property type="entry name" value="DUF4136"/>
    <property type="match status" value="1"/>
</dbReference>
<sequence>MKIIKFGATAVIAVALLLGCGAKPQVDFDQSYDFDAIEYVSIPEPKHDNHPLMAKRAQTALTATLASIGWRAQAESDIELVARLWQQKQAKQSQFSIGIGGGSYSSNSSIGGGVSIPVGSDEVTAQYLRLDLFDSGAQRWQAQTFFAIDGLAPEELQQQMDQAVQTLLQQLPITKAP</sequence>
<dbReference type="InterPro" id="IPR025411">
    <property type="entry name" value="DUF4136"/>
</dbReference>
<dbReference type="AlphaFoldDB" id="A0A4U1BFE8"/>
<evidence type="ECO:0000313" key="4">
    <source>
        <dbReference type="Proteomes" id="UP000305675"/>
    </source>
</evidence>